<evidence type="ECO:0000313" key="2">
    <source>
        <dbReference type="EMBL" id="SDJ87463.1"/>
    </source>
</evidence>
<dbReference type="GO" id="GO:0008237">
    <property type="term" value="F:metallopeptidase activity"/>
    <property type="evidence" value="ECO:0007669"/>
    <property type="project" value="InterPro"/>
</dbReference>
<keyword evidence="1" id="KW-0732">Signal</keyword>
<dbReference type="SUPFAM" id="SSF55486">
    <property type="entry name" value="Metalloproteases ('zincins'), catalytic domain"/>
    <property type="match status" value="1"/>
</dbReference>
<organism evidence="2 3">
    <name type="scientific">Arthrobacter cupressi</name>
    <dbReference type="NCBI Taxonomy" id="1045773"/>
    <lineage>
        <taxon>Bacteria</taxon>
        <taxon>Bacillati</taxon>
        <taxon>Actinomycetota</taxon>
        <taxon>Actinomycetes</taxon>
        <taxon>Micrococcales</taxon>
        <taxon>Micrococcaceae</taxon>
        <taxon>Arthrobacter</taxon>
    </lineage>
</organism>
<sequence length="668" mass="69607">MVLLPSRRPPVRRGIAALALAVLMSATVTLPAATAASAAGSVAAVGSAAGGSVTALTPRTANVKVTLVSVLTKDMAKNAPKVDLKAAAAAVSEAGTYWNRMSAGRLSLTITRTIANRKTAASSSNNFPVIMDTVAKEIGWTAGSNTVLVIFIPRKDVIVYGASGNLGAGWSAGPTSGRILMPYTSGFTGPVMAHEFGHIFGLGHANSLQCSNGRADVPRGNGVFKDPKCVSRSYGDSTDLMGVSQFAMPQINARLFEYGGFGRGNEILDLGTPGTAKTVTLKPWAGTAAGRAAKFRDPVSKEVYYLQYRSSVGYDAATAVDGNRGVQILKADLNESESLLLPPSTKAFPGWYATNHAWQAGSTFTTHSGSRVRIDAVTTDSATVTVSAPPELIPPADAIDAKAAAAKLGAPKAALETGLRDFGAKRTFERGTVVWSPASGIRVTGGAIRGSWVRYGSQDGTLGYPVTDEIRGLRNGGAAQTFQRGSIHWSPTTGARVTLGAVRSLWARLGYENGAFGYPVTDEIRGLRNGGVRQDFERGTIFWSPGTGAHASNGAIRSLYLARGAQAGYFGYPVSDEIRGLAGGGVQQLFERGAIVYSPQAGAFASIGAIRSAWLKAGAQNGRLGYPTSNEYASGGGTVSQNFQGGRIVYSSAGARIVYHQSALQPAR</sequence>
<dbReference type="InterPro" id="IPR024079">
    <property type="entry name" value="MetalloPept_cat_dom_sf"/>
</dbReference>
<reference evidence="3" key="1">
    <citation type="submission" date="2016-10" db="EMBL/GenBank/DDBJ databases">
        <authorList>
            <person name="Varghese N."/>
            <person name="Submissions S."/>
        </authorList>
    </citation>
    <scope>NUCLEOTIDE SEQUENCE [LARGE SCALE GENOMIC DNA]</scope>
    <source>
        <strain evidence="3">CGMCC 1.10783</strain>
    </source>
</reference>
<dbReference type="EMBL" id="FNEI01000018">
    <property type="protein sequence ID" value="SDJ87463.1"/>
    <property type="molecule type" value="Genomic_DNA"/>
</dbReference>
<dbReference type="InterPro" id="IPR013207">
    <property type="entry name" value="LGFP"/>
</dbReference>
<accession>A0A1G8XAF6</accession>
<dbReference type="Pfam" id="PF08310">
    <property type="entry name" value="LGFP"/>
    <property type="match status" value="5"/>
</dbReference>
<evidence type="ECO:0000313" key="3">
    <source>
        <dbReference type="Proteomes" id="UP000182130"/>
    </source>
</evidence>
<feature type="chain" id="PRO_5039728742" evidence="1">
    <location>
        <begin position="33"/>
        <end position="668"/>
    </location>
</feature>
<name>A0A1G8XAF6_9MICC</name>
<proteinExistence type="predicted"/>
<protein>
    <submittedName>
        <fullName evidence="2">LGFP repeat-containing protein</fullName>
    </submittedName>
</protein>
<dbReference type="STRING" id="1045773.SAMN05216555_11855"/>
<gene>
    <name evidence="2" type="ORF">SAMN05216555_11855</name>
</gene>
<evidence type="ECO:0000256" key="1">
    <source>
        <dbReference type="SAM" id="SignalP"/>
    </source>
</evidence>
<dbReference type="Proteomes" id="UP000182130">
    <property type="component" value="Unassembled WGS sequence"/>
</dbReference>
<dbReference type="OrthoDB" id="3758789at2"/>
<feature type="signal peptide" evidence="1">
    <location>
        <begin position="1"/>
        <end position="32"/>
    </location>
</feature>
<dbReference type="Gene3D" id="3.40.390.10">
    <property type="entry name" value="Collagenase (Catalytic Domain)"/>
    <property type="match status" value="1"/>
</dbReference>
<dbReference type="AlphaFoldDB" id="A0A1G8XAF6"/>
<keyword evidence="3" id="KW-1185">Reference proteome</keyword>
<dbReference type="RefSeq" id="WP_074591163.1">
    <property type="nucleotide sequence ID" value="NZ_FNEI01000018.1"/>
</dbReference>